<evidence type="ECO:0000256" key="5">
    <source>
        <dbReference type="RuleBase" id="RU369093"/>
    </source>
</evidence>
<comment type="function">
    <text evidence="5">Functions as an E3 ubiquitin ligase.</text>
</comment>
<gene>
    <name evidence="7" type="ORF">QN277_000322</name>
</gene>
<organism evidence="7 8">
    <name type="scientific">Acacia crassicarpa</name>
    <name type="common">northern wattle</name>
    <dbReference type="NCBI Taxonomy" id="499986"/>
    <lineage>
        <taxon>Eukaryota</taxon>
        <taxon>Viridiplantae</taxon>
        <taxon>Streptophyta</taxon>
        <taxon>Embryophyta</taxon>
        <taxon>Tracheophyta</taxon>
        <taxon>Spermatophyta</taxon>
        <taxon>Magnoliopsida</taxon>
        <taxon>eudicotyledons</taxon>
        <taxon>Gunneridae</taxon>
        <taxon>Pentapetalae</taxon>
        <taxon>rosids</taxon>
        <taxon>fabids</taxon>
        <taxon>Fabales</taxon>
        <taxon>Fabaceae</taxon>
        <taxon>Caesalpinioideae</taxon>
        <taxon>mimosoid clade</taxon>
        <taxon>Acacieae</taxon>
        <taxon>Acacia</taxon>
    </lineage>
</organism>
<dbReference type="SUPFAM" id="SSF48371">
    <property type="entry name" value="ARM repeat"/>
    <property type="match status" value="1"/>
</dbReference>
<dbReference type="InterPro" id="IPR011989">
    <property type="entry name" value="ARM-like"/>
</dbReference>
<dbReference type="EC" id="2.3.2.27" evidence="5"/>
<evidence type="ECO:0000256" key="3">
    <source>
        <dbReference type="ARBA" id="ARBA00022679"/>
    </source>
</evidence>
<dbReference type="CDD" id="cd16664">
    <property type="entry name" value="RING-Ubox_PUB"/>
    <property type="match status" value="1"/>
</dbReference>
<accession>A0AAE1TFF3</accession>
<comment type="catalytic activity">
    <reaction evidence="1 5">
        <text>S-ubiquitinyl-[E2 ubiquitin-conjugating enzyme]-L-cysteine + [acceptor protein]-L-lysine = [E2 ubiquitin-conjugating enzyme]-L-cysteine + N(6)-ubiquitinyl-[acceptor protein]-L-lysine.</text>
        <dbReference type="EC" id="2.3.2.27"/>
    </reaction>
</comment>
<dbReference type="Pfam" id="PF25598">
    <property type="entry name" value="ARM_PUB"/>
    <property type="match status" value="1"/>
</dbReference>
<keyword evidence="3 5" id="KW-0808">Transferase</keyword>
<dbReference type="GO" id="GO:0061630">
    <property type="term" value="F:ubiquitin protein ligase activity"/>
    <property type="evidence" value="ECO:0007669"/>
    <property type="project" value="UniProtKB-UniRule"/>
</dbReference>
<evidence type="ECO:0000313" key="8">
    <source>
        <dbReference type="Proteomes" id="UP001293593"/>
    </source>
</evidence>
<name>A0AAE1TFF3_9FABA</name>
<evidence type="ECO:0000256" key="4">
    <source>
        <dbReference type="ARBA" id="ARBA00022786"/>
    </source>
</evidence>
<evidence type="ECO:0000256" key="2">
    <source>
        <dbReference type="ARBA" id="ARBA00004906"/>
    </source>
</evidence>
<protein>
    <recommendedName>
        <fullName evidence="5 6">U-box domain-containing protein</fullName>
        <ecNumber evidence="5">2.3.2.27</ecNumber>
    </recommendedName>
    <alternativeName>
        <fullName evidence="5">RING-type E3 ubiquitin transferase PUB</fullName>
    </alternativeName>
</protein>
<dbReference type="PROSITE" id="PS51698">
    <property type="entry name" value="U_BOX"/>
    <property type="match status" value="1"/>
</dbReference>
<keyword evidence="8" id="KW-1185">Reference proteome</keyword>
<dbReference type="GO" id="GO:0016567">
    <property type="term" value="P:protein ubiquitination"/>
    <property type="evidence" value="ECO:0007669"/>
    <property type="project" value="UniProtKB-UniRule"/>
</dbReference>
<feature type="domain" description="U-box" evidence="6">
    <location>
        <begin position="20"/>
        <end position="94"/>
    </location>
</feature>
<dbReference type="EMBL" id="JAWXYG010000001">
    <property type="protein sequence ID" value="KAK4283367.1"/>
    <property type="molecule type" value="Genomic_DNA"/>
</dbReference>
<dbReference type="Gene3D" id="3.30.40.10">
    <property type="entry name" value="Zinc/RING finger domain, C3HC4 (zinc finger)"/>
    <property type="match status" value="1"/>
</dbReference>
<dbReference type="SMART" id="SM00504">
    <property type="entry name" value="Ubox"/>
    <property type="match status" value="1"/>
</dbReference>
<dbReference type="InterPro" id="IPR013083">
    <property type="entry name" value="Znf_RING/FYVE/PHD"/>
</dbReference>
<dbReference type="Gene3D" id="1.25.10.10">
    <property type="entry name" value="Leucine-rich Repeat Variant"/>
    <property type="match status" value="1"/>
</dbReference>
<sequence length="436" mass="49015">MVLGWSRRKNKNRNLNLQLVTPNQFICPVSLDLMKDPVTLSTGITYDRASIERWLEDGNFTCPVTNEILTSFDLVPNQSLRVLIQDWCVENRRFGIERIPTPRIPVTPSQVEEILLHLQASASRFDRYGFLQGVQRIKDWGSESERNKRCIVDNGTPGVLASAFCEFANDSVEENVSVLEEILNALNWMLPLQLEAQKILQSSDALRCLVWFLKNQDLSGKQNAIVALREILSSGDEQTLETMAEIEGTIELLAEFVNKRINPTITKASMAIIYYLVSSSYPSSEKVKLKFIGLGLISSLLEILIDSDRSLSEKTLGVFDSLCDIQKGRERAFSNALTVPVLVKKILRVSPSATDHCVSSIWKLCRYGSKDEEDEVEAALIEALQVGAFQKLLVVLQVGCGDETKEKATELLKLFNPYRGGLECIDSEFKNLKRSF</sequence>
<dbReference type="Pfam" id="PF04564">
    <property type="entry name" value="U-box"/>
    <property type="match status" value="1"/>
</dbReference>
<dbReference type="FunFam" id="3.30.40.10:FF:000442">
    <property type="entry name" value="RING-type E3 ubiquitin transferase"/>
    <property type="match status" value="1"/>
</dbReference>
<comment type="caution">
    <text evidence="7">The sequence shown here is derived from an EMBL/GenBank/DDBJ whole genome shotgun (WGS) entry which is preliminary data.</text>
</comment>
<dbReference type="InterPro" id="IPR003613">
    <property type="entry name" value="Ubox_domain"/>
</dbReference>
<proteinExistence type="predicted"/>
<reference evidence="7" key="1">
    <citation type="submission" date="2023-10" db="EMBL/GenBank/DDBJ databases">
        <title>Chromosome-level genome of the transformable northern wattle, Acacia crassicarpa.</title>
        <authorList>
            <person name="Massaro I."/>
            <person name="Sinha N.R."/>
            <person name="Poethig S."/>
            <person name="Leichty A.R."/>
        </authorList>
    </citation>
    <scope>NUCLEOTIDE SEQUENCE</scope>
    <source>
        <strain evidence="7">Acra3RX</strain>
        <tissue evidence="7">Leaf</tissue>
    </source>
</reference>
<evidence type="ECO:0000313" key="7">
    <source>
        <dbReference type="EMBL" id="KAK4283367.1"/>
    </source>
</evidence>
<dbReference type="SUPFAM" id="SSF57850">
    <property type="entry name" value="RING/U-box"/>
    <property type="match status" value="1"/>
</dbReference>
<evidence type="ECO:0000259" key="6">
    <source>
        <dbReference type="PROSITE" id="PS51698"/>
    </source>
</evidence>
<comment type="pathway">
    <text evidence="2 5">Protein modification; protein ubiquitination.</text>
</comment>
<keyword evidence="4 5" id="KW-0833">Ubl conjugation pathway</keyword>
<dbReference type="InterPro" id="IPR045210">
    <property type="entry name" value="RING-Ubox_PUB"/>
</dbReference>
<dbReference type="InterPro" id="IPR016024">
    <property type="entry name" value="ARM-type_fold"/>
</dbReference>
<dbReference type="Proteomes" id="UP001293593">
    <property type="component" value="Unassembled WGS sequence"/>
</dbReference>
<evidence type="ECO:0000256" key="1">
    <source>
        <dbReference type="ARBA" id="ARBA00000900"/>
    </source>
</evidence>
<dbReference type="InterPro" id="IPR058678">
    <property type="entry name" value="ARM_PUB"/>
</dbReference>
<dbReference type="InterPro" id="IPR045185">
    <property type="entry name" value="PUB22/23/24-like"/>
</dbReference>
<dbReference type="AlphaFoldDB" id="A0AAE1TFF3"/>
<dbReference type="PANTHER" id="PTHR22849:SF119">
    <property type="entry name" value="U-BOX DOMAIN-CONTAINING PROTEIN"/>
    <property type="match status" value="1"/>
</dbReference>
<dbReference type="PANTHER" id="PTHR22849">
    <property type="entry name" value="WDSAM1 PROTEIN"/>
    <property type="match status" value="1"/>
</dbReference>